<evidence type="ECO:0000313" key="2">
    <source>
        <dbReference type="Proteomes" id="UP000523000"/>
    </source>
</evidence>
<keyword evidence="2" id="KW-1185">Reference proteome</keyword>
<dbReference type="EMBL" id="JACHVS010000002">
    <property type="protein sequence ID" value="MBB2997001.1"/>
    <property type="molecule type" value="Genomic_DNA"/>
</dbReference>
<name>A0A839QYG8_9MICC</name>
<dbReference type="InterPro" id="IPR036188">
    <property type="entry name" value="FAD/NAD-bd_sf"/>
</dbReference>
<organism evidence="1 2">
    <name type="scientific">Paeniglutamicibacter cryotolerans</name>
    <dbReference type="NCBI Taxonomy" id="670079"/>
    <lineage>
        <taxon>Bacteria</taxon>
        <taxon>Bacillati</taxon>
        <taxon>Actinomycetota</taxon>
        <taxon>Actinomycetes</taxon>
        <taxon>Micrococcales</taxon>
        <taxon>Micrococcaceae</taxon>
        <taxon>Paeniglutamicibacter</taxon>
    </lineage>
</organism>
<protein>
    <submittedName>
        <fullName evidence="1">Thioredoxin reductase</fullName>
    </submittedName>
</protein>
<dbReference type="AlphaFoldDB" id="A0A839QYG8"/>
<evidence type="ECO:0000313" key="1">
    <source>
        <dbReference type="EMBL" id="MBB2997001.1"/>
    </source>
</evidence>
<proteinExistence type="predicted"/>
<dbReference type="RefSeq" id="WP_183512569.1">
    <property type="nucleotide sequence ID" value="NZ_BAABGK010000034.1"/>
</dbReference>
<dbReference type="Gene3D" id="3.50.50.60">
    <property type="entry name" value="FAD/NAD(P)-binding domain"/>
    <property type="match status" value="1"/>
</dbReference>
<comment type="caution">
    <text evidence="1">The sequence shown here is derived from an EMBL/GenBank/DDBJ whole genome shotgun (WGS) entry which is preliminary data.</text>
</comment>
<sequence length="192" mass="20538">MHSFALWTKQAQELHSRALGIIDGPFVVHQALMFRQWSAEITLFRAPAHELTGEEAEHLAVRGITVVDSAVAQVESDQDGITGVVLEDGSAHRVEALVLMPRGTARARAVESLGLIPTEHPSGFGTWIDSDQMGATAVPGVRVAGNIAEISAQVMASAARGLLVGAAINMDLTNQELEADVVRYRAVNRPAR</sequence>
<dbReference type="SUPFAM" id="SSF51905">
    <property type="entry name" value="FAD/NAD(P)-binding domain"/>
    <property type="match status" value="1"/>
</dbReference>
<reference evidence="1 2" key="1">
    <citation type="submission" date="2020-08" db="EMBL/GenBank/DDBJ databases">
        <title>Sequencing the genomes of 1000 actinobacteria strains.</title>
        <authorList>
            <person name="Klenk H.-P."/>
        </authorList>
    </citation>
    <scope>NUCLEOTIDE SEQUENCE [LARGE SCALE GENOMIC DNA]</scope>
    <source>
        <strain evidence="1 2">DSM 22826</strain>
    </source>
</reference>
<gene>
    <name evidence="1" type="ORF">E9229_003248</name>
</gene>
<dbReference type="Proteomes" id="UP000523000">
    <property type="component" value="Unassembled WGS sequence"/>
</dbReference>
<accession>A0A839QYG8</accession>